<accession>A0A9D1GEF0</accession>
<evidence type="ECO:0000259" key="1">
    <source>
        <dbReference type="PROSITE" id="PS51186"/>
    </source>
</evidence>
<dbReference type="InterPro" id="IPR016181">
    <property type="entry name" value="Acyl_CoA_acyltransferase"/>
</dbReference>
<organism evidence="2 3">
    <name type="scientific">Candidatus Caccoplasma intestinavium</name>
    <dbReference type="NCBI Taxonomy" id="2840716"/>
    <lineage>
        <taxon>Bacteria</taxon>
        <taxon>Pseudomonadati</taxon>
        <taxon>Bacteroidota</taxon>
        <taxon>Bacteroidia</taxon>
        <taxon>Bacteroidales</taxon>
        <taxon>Bacteroidaceae</taxon>
        <taxon>Bacteroidaceae incertae sedis</taxon>
        <taxon>Candidatus Caccoplasma</taxon>
    </lineage>
</organism>
<dbReference type="InterPro" id="IPR000182">
    <property type="entry name" value="GNAT_dom"/>
</dbReference>
<gene>
    <name evidence="2" type="ORF">IAD06_05605</name>
</gene>
<dbReference type="Gene3D" id="3.40.630.30">
    <property type="match status" value="1"/>
</dbReference>
<dbReference type="Pfam" id="PF13302">
    <property type="entry name" value="Acetyltransf_3"/>
    <property type="match status" value="1"/>
</dbReference>
<dbReference type="SUPFAM" id="SSF55729">
    <property type="entry name" value="Acyl-CoA N-acyltransferases (Nat)"/>
    <property type="match status" value="1"/>
</dbReference>
<dbReference type="GO" id="GO:0016747">
    <property type="term" value="F:acyltransferase activity, transferring groups other than amino-acyl groups"/>
    <property type="evidence" value="ECO:0007669"/>
    <property type="project" value="InterPro"/>
</dbReference>
<dbReference type="PANTHER" id="PTHR43415:SF3">
    <property type="entry name" value="GNAT-FAMILY ACETYLTRANSFERASE"/>
    <property type="match status" value="1"/>
</dbReference>
<dbReference type="AlphaFoldDB" id="A0A9D1GEF0"/>
<dbReference type="PROSITE" id="PS51186">
    <property type="entry name" value="GNAT"/>
    <property type="match status" value="1"/>
</dbReference>
<sequence length="176" mass="20434">MDFLSGTRLLLRAIEPEDVSFVYCWENDPSAWGDGCALAPYSRYAIRTYIEESQRQDIFQSRQLRLMIVCQNDKSVAGMVDLFDFDPYHRRAAVGIYVDTRYRKQGMASEALELLCRYAFDFLHLHQLYAHVAERNAASLRLFESSGFERCGLLSQWICRDKGYEDVVILQRIAPI</sequence>
<dbReference type="PANTHER" id="PTHR43415">
    <property type="entry name" value="SPERMIDINE N(1)-ACETYLTRANSFERASE"/>
    <property type="match status" value="1"/>
</dbReference>
<reference evidence="2" key="1">
    <citation type="submission" date="2020-10" db="EMBL/GenBank/DDBJ databases">
        <authorList>
            <person name="Gilroy R."/>
        </authorList>
    </citation>
    <scope>NUCLEOTIDE SEQUENCE</scope>
    <source>
        <strain evidence="2">21143</strain>
    </source>
</reference>
<dbReference type="CDD" id="cd04301">
    <property type="entry name" value="NAT_SF"/>
    <property type="match status" value="1"/>
</dbReference>
<evidence type="ECO:0000313" key="3">
    <source>
        <dbReference type="Proteomes" id="UP000886722"/>
    </source>
</evidence>
<name>A0A9D1GEF0_9BACT</name>
<feature type="domain" description="N-acetyltransferase" evidence="1">
    <location>
        <begin position="9"/>
        <end position="171"/>
    </location>
</feature>
<reference evidence="2" key="2">
    <citation type="journal article" date="2021" name="PeerJ">
        <title>Extensive microbial diversity within the chicken gut microbiome revealed by metagenomics and culture.</title>
        <authorList>
            <person name="Gilroy R."/>
            <person name="Ravi A."/>
            <person name="Getino M."/>
            <person name="Pursley I."/>
            <person name="Horton D.L."/>
            <person name="Alikhan N.F."/>
            <person name="Baker D."/>
            <person name="Gharbi K."/>
            <person name="Hall N."/>
            <person name="Watson M."/>
            <person name="Adriaenssens E.M."/>
            <person name="Foster-Nyarko E."/>
            <person name="Jarju S."/>
            <person name="Secka A."/>
            <person name="Antonio M."/>
            <person name="Oren A."/>
            <person name="Chaudhuri R.R."/>
            <person name="La Ragione R."/>
            <person name="Hildebrand F."/>
            <person name="Pallen M.J."/>
        </authorList>
    </citation>
    <scope>NUCLEOTIDE SEQUENCE</scope>
    <source>
        <strain evidence="2">21143</strain>
    </source>
</reference>
<dbReference type="EMBL" id="DVKT01000044">
    <property type="protein sequence ID" value="HIT39495.1"/>
    <property type="molecule type" value="Genomic_DNA"/>
</dbReference>
<dbReference type="Proteomes" id="UP000886722">
    <property type="component" value="Unassembled WGS sequence"/>
</dbReference>
<comment type="caution">
    <text evidence="2">The sequence shown here is derived from an EMBL/GenBank/DDBJ whole genome shotgun (WGS) entry which is preliminary data.</text>
</comment>
<protein>
    <submittedName>
        <fullName evidence="2">GNAT family N-acetyltransferase</fullName>
    </submittedName>
</protein>
<proteinExistence type="predicted"/>
<evidence type="ECO:0000313" key="2">
    <source>
        <dbReference type="EMBL" id="HIT39495.1"/>
    </source>
</evidence>